<dbReference type="InterPro" id="IPR006675">
    <property type="entry name" value="HDIG_dom"/>
</dbReference>
<evidence type="ECO:0000313" key="3">
    <source>
        <dbReference type="EMBL" id="CAD6490846.1"/>
    </source>
</evidence>
<protein>
    <submittedName>
        <fullName evidence="2">Ribonuclease Y</fullName>
        <ecNumber evidence="2">3.1.-.-</ecNumber>
    </submittedName>
</protein>
<comment type="caution">
    <text evidence="2">The sequence shown here is derived from an EMBL/GenBank/DDBJ whole genome shotgun (WGS) entry which is preliminary data.</text>
</comment>
<reference evidence="2" key="1">
    <citation type="submission" date="2020-10" db="EMBL/GenBank/DDBJ databases">
        <authorList>
            <person name="Hahn C.J."/>
            <person name="Laso-Perez R."/>
            <person name="Vulcano F."/>
            <person name="Vaziourakis K.-M."/>
            <person name="Stokke R."/>
            <person name="Steen I.H."/>
            <person name="Teske A."/>
            <person name="Boetius A."/>
            <person name="Liebeke M."/>
            <person name="Amann R."/>
            <person name="Knittel K."/>
        </authorList>
    </citation>
    <scope>NUCLEOTIDE SEQUENCE</scope>
    <source>
        <strain evidence="4">Gfbio:e3339647-f889-4370-9287-4fb5cb688e4c:AG392D22_GoMArc1</strain>
        <strain evidence="2">Gfbio:e3339647-f889-4370-9287-4fb5cb688e4c:AG392E03_GoMArc1</strain>
        <strain evidence="3">Gfbio:e3339647-f889-4370-9287-4fb5cb688e4c:AG394J04_GoMArc1</strain>
    </source>
</reference>
<evidence type="ECO:0000313" key="2">
    <source>
        <dbReference type="EMBL" id="CAD6490203.1"/>
    </source>
</evidence>
<keyword evidence="2" id="KW-0378">Hydrolase</keyword>
<dbReference type="EMBL" id="CAJHIS010000005">
    <property type="protein sequence ID" value="CAD6492473.1"/>
    <property type="molecule type" value="Genomic_DNA"/>
</dbReference>
<dbReference type="Proteomes" id="UP000606624">
    <property type="component" value="Unassembled WGS sequence"/>
</dbReference>
<dbReference type="PANTHER" id="PTHR38659:SF2">
    <property type="entry name" value="HDIG DOMAIN PROTEIN"/>
    <property type="match status" value="1"/>
</dbReference>
<name>A0A811T0C0_9EURY</name>
<accession>A0A811T0C0</accession>
<dbReference type="InterPro" id="IPR003607">
    <property type="entry name" value="HD/PDEase_dom"/>
</dbReference>
<organism evidence="2 5">
    <name type="scientific">Candidatus Argoarchaeum ethanivorans</name>
    <dbReference type="NCBI Taxonomy" id="2608793"/>
    <lineage>
        <taxon>Archaea</taxon>
        <taxon>Methanobacteriati</taxon>
        <taxon>Methanobacteriota</taxon>
        <taxon>Stenosarchaea group</taxon>
        <taxon>Methanomicrobia</taxon>
        <taxon>Methanosarcinales</taxon>
        <taxon>Methanosarcinales incertae sedis</taxon>
        <taxon>GOM Arc I cluster</taxon>
        <taxon>Candidatus Argoarchaeum</taxon>
    </lineage>
</organism>
<evidence type="ECO:0000259" key="1">
    <source>
        <dbReference type="PROSITE" id="PS51831"/>
    </source>
</evidence>
<dbReference type="SUPFAM" id="SSF109604">
    <property type="entry name" value="HD-domain/PDEase-like"/>
    <property type="match status" value="1"/>
</dbReference>
<evidence type="ECO:0000313" key="5">
    <source>
        <dbReference type="Proteomes" id="UP000606624"/>
    </source>
</evidence>
<gene>
    <name evidence="2" type="primary">rny</name>
    <name evidence="4" type="ORF">EMLJLAPB_00294</name>
    <name evidence="3" type="ORF">FFODKBPE_00028</name>
    <name evidence="2" type="ORF">KFBDDELM_00081</name>
</gene>
<dbReference type="EC" id="3.1.-.-" evidence="2"/>
<dbReference type="Pfam" id="PF01966">
    <property type="entry name" value="HD"/>
    <property type="match status" value="1"/>
</dbReference>
<dbReference type="Proteomes" id="UP000634805">
    <property type="component" value="Unassembled WGS sequence"/>
</dbReference>
<evidence type="ECO:0000313" key="4">
    <source>
        <dbReference type="EMBL" id="CAD6492473.1"/>
    </source>
</evidence>
<feature type="domain" description="HD" evidence="1">
    <location>
        <begin position="24"/>
        <end position="135"/>
    </location>
</feature>
<dbReference type="NCBIfam" id="TIGR00277">
    <property type="entry name" value="HDIG"/>
    <property type="match status" value="1"/>
</dbReference>
<dbReference type="InterPro" id="IPR004454">
    <property type="entry name" value="HD-related"/>
</dbReference>
<proteinExistence type="predicted"/>
<dbReference type="CDD" id="cd00077">
    <property type="entry name" value="HDc"/>
    <property type="match status" value="1"/>
</dbReference>
<dbReference type="EMBL" id="CAJHIN010000002">
    <property type="protein sequence ID" value="CAD6490203.1"/>
    <property type="molecule type" value="Genomic_DNA"/>
</dbReference>
<dbReference type="GO" id="GO:0016787">
    <property type="term" value="F:hydrolase activity"/>
    <property type="evidence" value="ECO:0007669"/>
    <property type="project" value="UniProtKB-KW"/>
</dbReference>
<dbReference type="AlphaFoldDB" id="A0A811T0C0"/>
<dbReference type="PROSITE" id="PS51831">
    <property type="entry name" value="HD"/>
    <property type="match status" value="1"/>
</dbReference>
<dbReference type="InterPro" id="IPR006674">
    <property type="entry name" value="HD_domain"/>
</dbReference>
<dbReference type="Gene3D" id="1.10.3210.10">
    <property type="entry name" value="Hypothetical protein af1432"/>
    <property type="match status" value="1"/>
</dbReference>
<dbReference type="EMBL" id="CAJHIP010000001">
    <property type="protein sequence ID" value="CAD6490846.1"/>
    <property type="molecule type" value="Genomic_DNA"/>
</dbReference>
<dbReference type="NCBIfam" id="TIGR00295">
    <property type="entry name" value="TIGR00295 family protein"/>
    <property type="match status" value="1"/>
</dbReference>
<dbReference type="Proteomes" id="UP000603056">
    <property type="component" value="Unassembled WGS sequence"/>
</dbReference>
<sequence>MTPIPQSREQALFFLEQVGTPEGVINHCKTVAEVAENIAKQISFTVPVNIELVIIASLVHDIGRSKSHGISHAVTGAKIGRELGFTEDVVNIIKRHIGAGIDKTEAIKLGLPPEDYTPKTIEEKIVAHADNLVKGTQVQTIDQCIQNLKQRSVDKQVIERIISLHNELSALSRKPL</sequence>
<dbReference type="PANTHER" id="PTHR38659">
    <property type="entry name" value="METAL-DEPENDENT PHOSPHOHYDROLASE"/>
    <property type="match status" value="1"/>
</dbReference>
<dbReference type="SMART" id="SM00471">
    <property type="entry name" value="HDc"/>
    <property type="match status" value="1"/>
</dbReference>